<organism evidence="2 3">
    <name type="scientific">Terrabacter lapilli</name>
    <dbReference type="NCBI Taxonomy" id="436231"/>
    <lineage>
        <taxon>Bacteria</taxon>
        <taxon>Bacillati</taxon>
        <taxon>Actinomycetota</taxon>
        <taxon>Actinomycetes</taxon>
        <taxon>Micrococcales</taxon>
        <taxon>Intrasporangiaceae</taxon>
        <taxon>Terrabacter</taxon>
    </lineage>
</organism>
<comment type="caution">
    <text evidence="2">The sequence shown here is derived from an EMBL/GenBank/DDBJ whole genome shotgun (WGS) entry which is preliminary data.</text>
</comment>
<feature type="region of interest" description="Disordered" evidence="1">
    <location>
        <begin position="1"/>
        <end position="74"/>
    </location>
</feature>
<feature type="compositionally biased region" description="Acidic residues" evidence="1">
    <location>
        <begin position="1"/>
        <end position="14"/>
    </location>
</feature>
<name>A0ABN2SLW7_9MICO</name>
<keyword evidence="3" id="KW-1185">Reference proteome</keyword>
<feature type="compositionally biased region" description="Basic and acidic residues" evidence="1">
    <location>
        <begin position="62"/>
        <end position="74"/>
    </location>
</feature>
<sequence>MHEGAGQEEAEDQVGELLQQVQDGHLAGERHEHGDAEDHHGGGDGDGHGPAARNDLVTGHAGRCEGKGHVVEAR</sequence>
<evidence type="ECO:0000313" key="2">
    <source>
        <dbReference type="EMBL" id="GAA1989010.1"/>
    </source>
</evidence>
<feature type="compositionally biased region" description="Basic and acidic residues" evidence="1">
    <location>
        <begin position="26"/>
        <end position="47"/>
    </location>
</feature>
<protein>
    <submittedName>
        <fullName evidence="2">Uncharacterized protein</fullName>
    </submittedName>
</protein>
<gene>
    <name evidence="2" type="ORF">GCM10009817_33370</name>
</gene>
<evidence type="ECO:0000313" key="3">
    <source>
        <dbReference type="Proteomes" id="UP001500013"/>
    </source>
</evidence>
<dbReference type="Proteomes" id="UP001500013">
    <property type="component" value="Unassembled WGS sequence"/>
</dbReference>
<reference evidence="2 3" key="1">
    <citation type="journal article" date="2019" name="Int. J. Syst. Evol. Microbiol.">
        <title>The Global Catalogue of Microorganisms (GCM) 10K type strain sequencing project: providing services to taxonomists for standard genome sequencing and annotation.</title>
        <authorList>
            <consortium name="The Broad Institute Genomics Platform"/>
            <consortium name="The Broad Institute Genome Sequencing Center for Infectious Disease"/>
            <person name="Wu L."/>
            <person name="Ma J."/>
        </authorList>
    </citation>
    <scope>NUCLEOTIDE SEQUENCE [LARGE SCALE GENOMIC DNA]</scope>
    <source>
        <strain evidence="2 3">JCM 15628</strain>
    </source>
</reference>
<proteinExistence type="predicted"/>
<dbReference type="EMBL" id="BAAAPU010000009">
    <property type="protein sequence ID" value="GAA1989010.1"/>
    <property type="molecule type" value="Genomic_DNA"/>
</dbReference>
<accession>A0ABN2SLW7</accession>
<evidence type="ECO:0000256" key="1">
    <source>
        <dbReference type="SAM" id="MobiDB-lite"/>
    </source>
</evidence>